<dbReference type="PANTHER" id="PTHR30385">
    <property type="entry name" value="SIGMA FACTOR F FLAGELLAR"/>
    <property type="match status" value="1"/>
</dbReference>
<sequence>MMSYAAVMHFQQYADTSQNRDRMIEAYLPLVKRIVQRIACRLPASVDIDDLYHAGVLGLIQAIDHFDPTKENRLATYATFRIRGAVLSELRSRDVITRTNRKKVRAYDATRERLTHELGRDPEFEEIAAAMGIGLDELNAVCQQAAVAVFSLEELGVEEGEDKDLCLNALQDPSETDPSEEIIRLQLKQMLSDAIRKLTQREQTVLSLYYVEELTLKEIGRVLDLTESRICQIHSQALSKLRQMLRQQMDGTDICKQKR</sequence>
<dbReference type="Gene3D" id="1.20.140.160">
    <property type="match status" value="1"/>
</dbReference>
<reference evidence="6" key="1">
    <citation type="journal article" date="2020" name="mSystems">
        <title>Genome- and Community-Level Interaction Insights into Carbon Utilization and Element Cycling Functions of Hydrothermarchaeota in Hydrothermal Sediment.</title>
        <authorList>
            <person name="Zhou Z."/>
            <person name="Liu Y."/>
            <person name="Xu W."/>
            <person name="Pan J."/>
            <person name="Luo Z.H."/>
            <person name="Li M."/>
        </authorList>
    </citation>
    <scope>NUCLEOTIDE SEQUENCE [LARGE SCALE GENOMIC DNA]</scope>
    <source>
        <strain evidence="6">SpSt-477</strain>
    </source>
</reference>
<dbReference type="NCBIfam" id="TIGR02479">
    <property type="entry name" value="FliA_WhiG"/>
    <property type="match status" value="1"/>
</dbReference>
<protein>
    <submittedName>
        <fullName evidence="6">FliA/WhiG family RNA polymerase sigma factor</fullName>
    </submittedName>
</protein>
<dbReference type="InterPro" id="IPR007624">
    <property type="entry name" value="RNA_pol_sigma70_r3"/>
</dbReference>
<keyword evidence="2" id="KW-0731">Sigma factor</keyword>
<keyword evidence="4" id="KW-0804">Transcription</keyword>
<dbReference type="Pfam" id="PF04545">
    <property type="entry name" value="Sigma70_r4"/>
    <property type="match status" value="1"/>
</dbReference>
<keyword evidence="3" id="KW-0238">DNA-binding</keyword>
<evidence type="ECO:0000256" key="3">
    <source>
        <dbReference type="ARBA" id="ARBA00023125"/>
    </source>
</evidence>
<dbReference type="Pfam" id="PF04539">
    <property type="entry name" value="Sigma70_r3"/>
    <property type="match status" value="1"/>
</dbReference>
<dbReference type="PIRSF" id="PIRSF000770">
    <property type="entry name" value="RNA_pol_sigma-SigE/K"/>
    <property type="match status" value="1"/>
</dbReference>
<dbReference type="InterPro" id="IPR012845">
    <property type="entry name" value="RNA_pol_sigma_FliA_WhiG"/>
</dbReference>
<dbReference type="InterPro" id="IPR000943">
    <property type="entry name" value="RNA_pol_sigma70"/>
</dbReference>
<keyword evidence="1" id="KW-0805">Transcription regulation</keyword>
<dbReference type="GO" id="GO:0003677">
    <property type="term" value="F:DNA binding"/>
    <property type="evidence" value="ECO:0007669"/>
    <property type="project" value="UniProtKB-KW"/>
</dbReference>
<dbReference type="AlphaFoldDB" id="A0A7C4RR67"/>
<dbReference type="SUPFAM" id="SSF88946">
    <property type="entry name" value="Sigma2 domain of RNA polymerase sigma factors"/>
    <property type="match status" value="1"/>
</dbReference>
<dbReference type="PRINTS" id="PR00046">
    <property type="entry name" value="SIGMA70FCT"/>
</dbReference>
<dbReference type="PROSITE" id="PS00716">
    <property type="entry name" value="SIGMA70_2"/>
    <property type="match status" value="1"/>
</dbReference>
<dbReference type="InterPro" id="IPR007630">
    <property type="entry name" value="RNA_pol_sigma70_r4"/>
</dbReference>
<dbReference type="GO" id="GO:0016987">
    <property type="term" value="F:sigma factor activity"/>
    <property type="evidence" value="ECO:0007669"/>
    <property type="project" value="UniProtKB-KW"/>
</dbReference>
<dbReference type="InterPro" id="IPR007627">
    <property type="entry name" value="RNA_pol_sigma70_r2"/>
</dbReference>
<accession>A0A7C4RR67</accession>
<dbReference type="SUPFAM" id="SSF88659">
    <property type="entry name" value="Sigma3 and sigma4 domains of RNA polymerase sigma factors"/>
    <property type="match status" value="2"/>
</dbReference>
<evidence type="ECO:0000256" key="4">
    <source>
        <dbReference type="ARBA" id="ARBA00023163"/>
    </source>
</evidence>
<dbReference type="Gene3D" id="1.10.1740.10">
    <property type="match status" value="1"/>
</dbReference>
<dbReference type="InterPro" id="IPR013325">
    <property type="entry name" value="RNA_pol_sigma_r2"/>
</dbReference>
<evidence type="ECO:0000313" key="6">
    <source>
        <dbReference type="EMBL" id="HGU33071.1"/>
    </source>
</evidence>
<dbReference type="NCBIfam" id="TIGR02937">
    <property type="entry name" value="sigma70-ECF"/>
    <property type="match status" value="1"/>
</dbReference>
<dbReference type="GO" id="GO:0006352">
    <property type="term" value="P:DNA-templated transcription initiation"/>
    <property type="evidence" value="ECO:0007669"/>
    <property type="project" value="InterPro"/>
</dbReference>
<dbReference type="InterPro" id="IPR014284">
    <property type="entry name" value="RNA_pol_sigma-70_dom"/>
</dbReference>
<evidence type="ECO:0000256" key="2">
    <source>
        <dbReference type="ARBA" id="ARBA00023082"/>
    </source>
</evidence>
<dbReference type="GO" id="GO:0003899">
    <property type="term" value="F:DNA-directed RNA polymerase activity"/>
    <property type="evidence" value="ECO:0007669"/>
    <property type="project" value="InterPro"/>
</dbReference>
<dbReference type="CDD" id="cd06171">
    <property type="entry name" value="Sigma70_r4"/>
    <property type="match status" value="1"/>
</dbReference>
<proteinExistence type="predicted"/>
<name>A0A7C4RR67_9BACT</name>
<feature type="domain" description="RNA polymerase sigma-70" evidence="5">
    <location>
        <begin position="215"/>
        <end position="241"/>
    </location>
</feature>
<evidence type="ECO:0000259" key="5">
    <source>
        <dbReference type="PROSITE" id="PS00716"/>
    </source>
</evidence>
<evidence type="ECO:0000256" key="1">
    <source>
        <dbReference type="ARBA" id="ARBA00023015"/>
    </source>
</evidence>
<dbReference type="NCBIfam" id="NF005413">
    <property type="entry name" value="PRK06986.1"/>
    <property type="match status" value="1"/>
</dbReference>
<dbReference type="EMBL" id="DSUH01000223">
    <property type="protein sequence ID" value="HGU33071.1"/>
    <property type="molecule type" value="Genomic_DNA"/>
</dbReference>
<dbReference type="InterPro" id="IPR013324">
    <property type="entry name" value="RNA_pol_sigma_r3/r4-like"/>
</dbReference>
<organism evidence="6">
    <name type="scientific">Desulfatirhabdium butyrativorans</name>
    <dbReference type="NCBI Taxonomy" id="340467"/>
    <lineage>
        <taxon>Bacteria</taxon>
        <taxon>Pseudomonadati</taxon>
        <taxon>Thermodesulfobacteriota</taxon>
        <taxon>Desulfobacteria</taxon>
        <taxon>Desulfobacterales</taxon>
        <taxon>Desulfatirhabdiaceae</taxon>
        <taxon>Desulfatirhabdium</taxon>
    </lineage>
</organism>
<comment type="caution">
    <text evidence="6">The sequence shown here is derived from an EMBL/GenBank/DDBJ whole genome shotgun (WGS) entry which is preliminary data.</text>
</comment>
<gene>
    <name evidence="6" type="ORF">ENS29_09475</name>
</gene>
<dbReference type="Pfam" id="PF04542">
    <property type="entry name" value="Sigma70_r2"/>
    <property type="match status" value="1"/>
</dbReference>
<dbReference type="PANTHER" id="PTHR30385:SF7">
    <property type="entry name" value="RNA POLYMERASE SIGMA FACTOR FLIA"/>
    <property type="match status" value="1"/>
</dbReference>